<reference evidence="2" key="1">
    <citation type="submission" date="2021-05" db="EMBL/GenBank/DDBJ databases">
        <title>The genome of the haptophyte Pavlova lutheri (Diacronema luteri, Pavlovales) - a model for lipid biosynthesis in eukaryotic algae.</title>
        <authorList>
            <person name="Hulatt C.J."/>
            <person name="Posewitz M.C."/>
        </authorList>
    </citation>
    <scope>NUCLEOTIDE SEQUENCE</scope>
    <source>
        <strain evidence="2">NIVA-4/92</strain>
    </source>
</reference>
<feature type="region of interest" description="Disordered" evidence="1">
    <location>
        <begin position="217"/>
        <end position="250"/>
    </location>
</feature>
<evidence type="ECO:0000313" key="3">
    <source>
        <dbReference type="Proteomes" id="UP000751190"/>
    </source>
</evidence>
<dbReference type="Proteomes" id="UP000751190">
    <property type="component" value="Unassembled WGS sequence"/>
</dbReference>
<protein>
    <submittedName>
        <fullName evidence="2">Uncharacterized protein</fullName>
    </submittedName>
</protein>
<keyword evidence="3" id="KW-1185">Reference proteome</keyword>
<sequence>MISLASGPPTSAIVLERAPAAAVPAAAVAPPFIAASDRAANGGARAGILLESKASLARSRNGRASDEACSAAAASDARRLADSPTGTPPASAPADFEALCAATVGITQSLEATSVGYSRDGRSFARARRKERARNQKRAVRWADLEPSTGSAGASPSNWKRSRSHDARDGRSGWDEAGALASADDEEETHRKQFAQLAEKERTETQSFVAKVLNASLTGSPAGSEDEDSPSLSECTSGVGGIHPPAASEP</sequence>
<feature type="region of interest" description="Disordered" evidence="1">
    <location>
        <begin position="120"/>
        <end position="205"/>
    </location>
</feature>
<feature type="region of interest" description="Disordered" evidence="1">
    <location>
        <begin position="58"/>
        <end position="92"/>
    </location>
</feature>
<feature type="compositionally biased region" description="Polar residues" evidence="1">
    <location>
        <begin position="148"/>
        <end position="159"/>
    </location>
</feature>
<accession>A0A8J5XR93</accession>
<comment type="caution">
    <text evidence="2">The sequence shown here is derived from an EMBL/GenBank/DDBJ whole genome shotgun (WGS) entry which is preliminary data.</text>
</comment>
<feature type="compositionally biased region" description="Basic residues" evidence="1">
    <location>
        <begin position="125"/>
        <end position="140"/>
    </location>
</feature>
<evidence type="ECO:0000313" key="2">
    <source>
        <dbReference type="EMBL" id="KAG8470233.1"/>
    </source>
</evidence>
<evidence type="ECO:0000256" key="1">
    <source>
        <dbReference type="SAM" id="MobiDB-lite"/>
    </source>
</evidence>
<feature type="compositionally biased region" description="Basic and acidic residues" evidence="1">
    <location>
        <begin position="164"/>
        <end position="174"/>
    </location>
</feature>
<dbReference type="EMBL" id="JAGTXO010000001">
    <property type="protein sequence ID" value="KAG8470233.1"/>
    <property type="molecule type" value="Genomic_DNA"/>
</dbReference>
<gene>
    <name evidence="2" type="ORF">KFE25_008654</name>
</gene>
<proteinExistence type="predicted"/>
<dbReference type="OrthoDB" id="10608376at2759"/>
<name>A0A8J5XR93_DIALT</name>
<dbReference type="AlphaFoldDB" id="A0A8J5XR93"/>
<organism evidence="2 3">
    <name type="scientific">Diacronema lutheri</name>
    <name type="common">Unicellular marine alga</name>
    <name type="synonym">Monochrysis lutheri</name>
    <dbReference type="NCBI Taxonomy" id="2081491"/>
    <lineage>
        <taxon>Eukaryota</taxon>
        <taxon>Haptista</taxon>
        <taxon>Haptophyta</taxon>
        <taxon>Pavlovophyceae</taxon>
        <taxon>Pavlovales</taxon>
        <taxon>Pavlovaceae</taxon>
        <taxon>Diacronema</taxon>
    </lineage>
</organism>